<dbReference type="EMBL" id="VFYP01000001">
    <property type="protein sequence ID" value="TPP11349.1"/>
    <property type="molecule type" value="Genomic_DNA"/>
</dbReference>
<dbReference type="Gene3D" id="3.30.2020.30">
    <property type="match status" value="1"/>
</dbReference>
<dbReference type="InterPro" id="IPR038492">
    <property type="entry name" value="GBBH-like_N_sf"/>
</dbReference>
<dbReference type="RefSeq" id="WP_140827949.1">
    <property type="nucleotide sequence ID" value="NZ_VFYP01000001.1"/>
</dbReference>
<gene>
    <name evidence="4" type="ORF">FJQ55_11215</name>
</gene>
<dbReference type="GO" id="GO:0046872">
    <property type="term" value="F:metal ion binding"/>
    <property type="evidence" value="ECO:0007669"/>
    <property type="project" value="UniProtKB-KW"/>
</dbReference>
<dbReference type="OrthoDB" id="9794178at2"/>
<reference evidence="4 5" key="1">
    <citation type="submission" date="2019-06" db="EMBL/GenBank/DDBJ databases">
        <title>Rhizobium sp. CL12 isolated from roots of soybean.</title>
        <authorList>
            <person name="Wang C."/>
        </authorList>
    </citation>
    <scope>NUCLEOTIDE SEQUENCE [LARGE SCALE GENOMIC DNA]</scope>
    <source>
        <strain evidence="4 5">CL12</strain>
    </source>
</reference>
<evidence type="ECO:0000256" key="2">
    <source>
        <dbReference type="ARBA" id="ARBA00023004"/>
    </source>
</evidence>
<dbReference type="AlphaFoldDB" id="A0A504UA06"/>
<name>A0A504UA06_9HYPH</name>
<sequence>MSDFWPSELKVSKDRRTLTVTFNDGVVVTLPAEMLRVLSPSAEVQGHGPGQAVTVPGKRDVAIRAMTPTGNYAVRIGFDDGHDTGIFTWTYMRELGERGAEKFADYERSLAEKGLSRDPR</sequence>
<evidence type="ECO:0000256" key="1">
    <source>
        <dbReference type="ARBA" id="ARBA00022723"/>
    </source>
</evidence>
<dbReference type="Pfam" id="PF06155">
    <property type="entry name" value="GBBH-like_N"/>
    <property type="match status" value="1"/>
</dbReference>
<accession>A0A504UA06</accession>
<organism evidence="4 5">
    <name type="scientific">Rhizobium glycinendophyticum</name>
    <dbReference type="NCBI Taxonomy" id="2589807"/>
    <lineage>
        <taxon>Bacteria</taxon>
        <taxon>Pseudomonadati</taxon>
        <taxon>Pseudomonadota</taxon>
        <taxon>Alphaproteobacteria</taxon>
        <taxon>Hyphomicrobiales</taxon>
        <taxon>Rhizobiaceae</taxon>
        <taxon>Rhizobium/Agrobacterium group</taxon>
        <taxon>Rhizobium</taxon>
    </lineage>
</organism>
<feature type="domain" description="Gamma-butyrobetaine hydroxylase-like N-terminal" evidence="3">
    <location>
        <begin position="10"/>
        <end position="93"/>
    </location>
</feature>
<keyword evidence="5" id="KW-1185">Reference proteome</keyword>
<proteinExistence type="predicted"/>
<protein>
    <submittedName>
        <fullName evidence="4">DUF971 domain-containing protein</fullName>
    </submittedName>
</protein>
<keyword evidence="2" id="KW-0408">Iron</keyword>
<evidence type="ECO:0000313" key="4">
    <source>
        <dbReference type="EMBL" id="TPP11349.1"/>
    </source>
</evidence>
<dbReference type="Proteomes" id="UP000316429">
    <property type="component" value="Unassembled WGS sequence"/>
</dbReference>
<evidence type="ECO:0000313" key="5">
    <source>
        <dbReference type="Proteomes" id="UP000316429"/>
    </source>
</evidence>
<evidence type="ECO:0000259" key="3">
    <source>
        <dbReference type="Pfam" id="PF06155"/>
    </source>
</evidence>
<dbReference type="InterPro" id="IPR010376">
    <property type="entry name" value="GBBH-like_N"/>
</dbReference>
<dbReference type="PANTHER" id="PTHR35303">
    <property type="entry name" value="OS02G0197800 PROTEIN"/>
    <property type="match status" value="1"/>
</dbReference>
<dbReference type="PANTHER" id="PTHR35303:SF5">
    <property type="entry name" value="OS02G0197800 PROTEIN"/>
    <property type="match status" value="1"/>
</dbReference>
<keyword evidence="1" id="KW-0479">Metal-binding</keyword>
<comment type="caution">
    <text evidence="4">The sequence shown here is derived from an EMBL/GenBank/DDBJ whole genome shotgun (WGS) entry which is preliminary data.</text>
</comment>